<dbReference type="NCBIfam" id="TIGR03506">
    <property type="entry name" value="FlgEFG_subfam"/>
    <property type="match status" value="1"/>
</dbReference>
<dbReference type="PANTHER" id="PTHR30435">
    <property type="entry name" value="FLAGELLAR PROTEIN"/>
    <property type="match status" value="1"/>
</dbReference>
<keyword evidence="11" id="KW-1185">Reference proteome</keyword>
<dbReference type="InterPro" id="IPR010930">
    <property type="entry name" value="Flg_bb/hook_C_dom"/>
</dbReference>
<evidence type="ECO:0000256" key="2">
    <source>
        <dbReference type="ARBA" id="ARBA00009677"/>
    </source>
</evidence>
<feature type="domain" description="Flagellar basal body rod protein N-terminal" evidence="6">
    <location>
        <begin position="9"/>
        <end position="34"/>
    </location>
</feature>
<dbReference type="GO" id="GO:0009424">
    <property type="term" value="C:bacterial-type flagellum hook"/>
    <property type="evidence" value="ECO:0007669"/>
    <property type="project" value="TreeGrafter"/>
</dbReference>
<evidence type="ECO:0000256" key="3">
    <source>
        <dbReference type="ARBA" id="ARBA00019015"/>
    </source>
</evidence>
<evidence type="ECO:0000313" key="10">
    <source>
        <dbReference type="EMBL" id="MBB6145006.1"/>
    </source>
</evidence>
<dbReference type="PANTHER" id="PTHR30435:SF1">
    <property type="entry name" value="FLAGELLAR HOOK PROTEIN FLGE"/>
    <property type="match status" value="1"/>
</dbReference>
<dbReference type="Pfam" id="PF00460">
    <property type="entry name" value="Flg_bb_rod"/>
    <property type="match status" value="1"/>
</dbReference>
<reference evidence="10 11" key="1">
    <citation type="submission" date="2020-08" db="EMBL/GenBank/DDBJ databases">
        <title>Genomic Encyclopedia of Type Strains, Phase IV (KMG-IV): sequencing the most valuable type-strain genomes for metagenomic binning, comparative biology and taxonomic classification.</title>
        <authorList>
            <person name="Goeker M."/>
        </authorList>
    </citation>
    <scope>NUCLEOTIDE SEQUENCE [LARGE SCALE GENOMIC DNA]</scope>
    <source>
        <strain evidence="10 11">DSM 103733</strain>
    </source>
</reference>
<dbReference type="Gene3D" id="2.60.98.20">
    <property type="entry name" value="Flagellar hook protein FlgE"/>
    <property type="match status" value="1"/>
</dbReference>
<dbReference type="InterPro" id="IPR019776">
    <property type="entry name" value="Flagellar_basal_body_rod_CS"/>
</dbReference>
<dbReference type="Proteomes" id="UP000538666">
    <property type="component" value="Unassembled WGS sequence"/>
</dbReference>
<dbReference type="Pfam" id="PF22692">
    <property type="entry name" value="LlgE_F_G_D1"/>
    <property type="match status" value="1"/>
</dbReference>
<dbReference type="GO" id="GO:0071978">
    <property type="term" value="P:bacterial-type flagellum-dependent swarming motility"/>
    <property type="evidence" value="ECO:0007669"/>
    <property type="project" value="TreeGrafter"/>
</dbReference>
<keyword evidence="10" id="KW-0969">Cilium</keyword>
<dbReference type="SUPFAM" id="SSF117143">
    <property type="entry name" value="Flagellar hook protein flgE"/>
    <property type="match status" value="1"/>
</dbReference>
<evidence type="ECO:0000256" key="4">
    <source>
        <dbReference type="ARBA" id="ARBA00023143"/>
    </source>
</evidence>
<comment type="function">
    <text evidence="5">A flexible structure which links the flagellar filament to the drive apparatus in the basal body.</text>
</comment>
<feature type="domain" description="Flagellar hook protein FlgE D2" evidence="8">
    <location>
        <begin position="165"/>
        <end position="294"/>
    </location>
</feature>
<comment type="similarity">
    <text evidence="2 5">Belongs to the flagella basal body rod proteins family.</text>
</comment>
<dbReference type="InterPro" id="IPR001444">
    <property type="entry name" value="Flag_bb_rod_N"/>
</dbReference>
<feature type="domain" description="Flagellar hook protein FlgE/F/G-like D1" evidence="9">
    <location>
        <begin position="87"/>
        <end position="150"/>
    </location>
</feature>
<dbReference type="InterPro" id="IPR037925">
    <property type="entry name" value="FlgE/F/G-like"/>
</dbReference>
<dbReference type="InterPro" id="IPR020013">
    <property type="entry name" value="Flagellar_FlgE/F/G"/>
</dbReference>
<dbReference type="Pfam" id="PF07559">
    <property type="entry name" value="FlgE_D2"/>
    <property type="match status" value="1"/>
</dbReference>
<evidence type="ECO:0000256" key="1">
    <source>
        <dbReference type="ARBA" id="ARBA00004117"/>
    </source>
</evidence>
<evidence type="ECO:0000259" key="6">
    <source>
        <dbReference type="Pfam" id="PF00460"/>
    </source>
</evidence>
<dbReference type="GO" id="GO:0005829">
    <property type="term" value="C:cytosol"/>
    <property type="evidence" value="ECO:0007669"/>
    <property type="project" value="TreeGrafter"/>
</dbReference>
<feature type="domain" description="Flagellar basal-body/hook protein C-terminal" evidence="7">
    <location>
        <begin position="368"/>
        <end position="411"/>
    </location>
</feature>
<dbReference type="RefSeq" id="WP_050059458.1">
    <property type="nucleotide sequence ID" value="NZ_JACHEK010000005.1"/>
</dbReference>
<keyword evidence="10" id="KW-0966">Cell projection</keyword>
<evidence type="ECO:0000256" key="5">
    <source>
        <dbReference type="RuleBase" id="RU362116"/>
    </source>
</evidence>
<dbReference type="InterPro" id="IPR053967">
    <property type="entry name" value="LlgE_F_G-like_D1"/>
</dbReference>
<keyword evidence="4 5" id="KW-0975">Bacterial flagellum</keyword>
<evidence type="ECO:0000313" key="11">
    <source>
        <dbReference type="Proteomes" id="UP000538666"/>
    </source>
</evidence>
<evidence type="ECO:0000259" key="8">
    <source>
        <dbReference type="Pfam" id="PF07559"/>
    </source>
</evidence>
<dbReference type="GO" id="GO:0009425">
    <property type="term" value="C:bacterial-type flagellum basal body"/>
    <property type="evidence" value="ECO:0007669"/>
    <property type="project" value="UniProtKB-SubCell"/>
</dbReference>
<comment type="caution">
    <text evidence="10">The sequence shown here is derived from an EMBL/GenBank/DDBJ whole genome shotgun (WGS) entry which is preliminary data.</text>
</comment>
<keyword evidence="10" id="KW-0282">Flagellum</keyword>
<dbReference type="Pfam" id="PF06429">
    <property type="entry name" value="Flg_bbr_C"/>
    <property type="match status" value="1"/>
</dbReference>
<accession>A0A841JUI0</accession>
<dbReference type="AlphaFoldDB" id="A0A841JUI0"/>
<organism evidence="10 11">
    <name type="scientific">Silvibacterium bohemicum</name>
    <dbReference type="NCBI Taxonomy" id="1577686"/>
    <lineage>
        <taxon>Bacteria</taxon>
        <taxon>Pseudomonadati</taxon>
        <taxon>Acidobacteriota</taxon>
        <taxon>Terriglobia</taxon>
        <taxon>Terriglobales</taxon>
        <taxon>Acidobacteriaceae</taxon>
        <taxon>Silvibacterium</taxon>
    </lineage>
</organism>
<proteinExistence type="inferred from homology"/>
<dbReference type="PROSITE" id="PS00588">
    <property type="entry name" value="FLAGELLA_BB_ROD"/>
    <property type="match status" value="1"/>
</dbReference>
<dbReference type="OrthoDB" id="9804559at2"/>
<comment type="subcellular location">
    <subcellularLocation>
        <location evidence="1 5">Bacterial flagellum basal body</location>
    </subcellularLocation>
</comment>
<dbReference type="EMBL" id="JACHEK010000005">
    <property type="protein sequence ID" value="MBB6145006.1"/>
    <property type="molecule type" value="Genomic_DNA"/>
</dbReference>
<dbReference type="InterPro" id="IPR011491">
    <property type="entry name" value="FlgE_D2"/>
</dbReference>
<dbReference type="InterPro" id="IPR037058">
    <property type="entry name" value="Falgellar_hook_FlgE_sf"/>
</dbReference>
<protein>
    <recommendedName>
        <fullName evidence="3 5">Flagellar hook protein FlgE</fullName>
    </recommendedName>
</protein>
<gene>
    <name evidence="10" type="ORF">HNQ77_002962</name>
</gene>
<sequence length="413" mass="41389">MSAFSIPLSGLSATSSELNVIANNLANLNTDGFKDETLNFGDIMNAATGNSGNGDPIQIGSGVEVEGTTSNFTNGSPTSTGVPSNMALQGNGFFVVQNSNGTESYTRAGDFTTNNAGQLVTPSGQLVMGFPATNGVVSTSGALAPINVGESNTVPGTASTSFSVEANLNSNAAAGTTFNAPITVYDSLGNPLQLNVQFTNNSAGNWSYSVTVPSSNITGGTGTTTQVGSGTLTFNSSGQLTSPAGSVTGINVTGLADGAANMSMSWNLNGTGTSPIITQLASDSTSSNPTTNGFPDGTLTSYTVESNGTVEGTFSNNQTLALGQVAVAQFANVQGLQQSSSTDYQATLASGQAAVGQANGTTSVITGGSVEGSNVNLSAEFANMIVAQQGYEANAKVLTTLDQVSQATIQLIS</sequence>
<name>A0A841JUI0_9BACT</name>
<evidence type="ECO:0000259" key="7">
    <source>
        <dbReference type="Pfam" id="PF06429"/>
    </source>
</evidence>
<evidence type="ECO:0000259" key="9">
    <source>
        <dbReference type="Pfam" id="PF22692"/>
    </source>
</evidence>